<dbReference type="EMBL" id="JAFNJU010000007">
    <property type="protein sequence ID" value="MBO1265474.1"/>
    <property type="molecule type" value="Genomic_DNA"/>
</dbReference>
<keyword evidence="1" id="KW-0479">Metal-binding</keyword>
<comment type="caution">
    <text evidence="3">The sequence shown here is derived from an EMBL/GenBank/DDBJ whole genome shotgun (WGS) entry which is preliminary data.</text>
</comment>
<dbReference type="PROSITE" id="PS01047">
    <property type="entry name" value="HMA_1"/>
    <property type="match status" value="1"/>
</dbReference>
<protein>
    <submittedName>
        <fullName evidence="3">Cation transporter</fullName>
    </submittedName>
</protein>
<proteinExistence type="predicted"/>
<accession>A0A939HAC0</accession>
<evidence type="ECO:0000313" key="3">
    <source>
        <dbReference type="EMBL" id="MBO1265474.1"/>
    </source>
</evidence>
<reference evidence="3" key="1">
    <citation type="submission" date="2021-03" db="EMBL/GenBank/DDBJ databases">
        <title>Proteiniclasticum marinus sp. nov., isolated from tidal flat sediment.</title>
        <authorList>
            <person name="Namirimu T."/>
            <person name="Yang J.-A."/>
            <person name="Yang S.-H."/>
            <person name="Kim Y.-J."/>
            <person name="Kwon K.K."/>
        </authorList>
    </citation>
    <scope>NUCLEOTIDE SEQUENCE</scope>
    <source>
        <strain evidence="3">SCR006</strain>
    </source>
</reference>
<dbReference type="AlphaFoldDB" id="A0A939HAC0"/>
<name>A0A939HAC0_9CLOT</name>
<keyword evidence="4" id="KW-1185">Reference proteome</keyword>
<dbReference type="CDD" id="cd00371">
    <property type="entry name" value="HMA"/>
    <property type="match status" value="1"/>
</dbReference>
<dbReference type="RefSeq" id="WP_207599990.1">
    <property type="nucleotide sequence ID" value="NZ_JAFNJU010000007.1"/>
</dbReference>
<dbReference type="Gene3D" id="3.30.70.100">
    <property type="match status" value="1"/>
</dbReference>
<dbReference type="InterPro" id="IPR036163">
    <property type="entry name" value="HMA_dom_sf"/>
</dbReference>
<evidence type="ECO:0000313" key="4">
    <source>
        <dbReference type="Proteomes" id="UP000664218"/>
    </source>
</evidence>
<organism evidence="3 4">
    <name type="scientific">Proteiniclasticum aestuarii</name>
    <dbReference type="NCBI Taxonomy" id="2817862"/>
    <lineage>
        <taxon>Bacteria</taxon>
        <taxon>Bacillati</taxon>
        <taxon>Bacillota</taxon>
        <taxon>Clostridia</taxon>
        <taxon>Eubacteriales</taxon>
        <taxon>Clostridiaceae</taxon>
        <taxon>Proteiniclasticum</taxon>
    </lineage>
</organism>
<dbReference type="Proteomes" id="UP000664218">
    <property type="component" value="Unassembled WGS sequence"/>
</dbReference>
<dbReference type="GO" id="GO:0046872">
    <property type="term" value="F:metal ion binding"/>
    <property type="evidence" value="ECO:0007669"/>
    <property type="project" value="UniProtKB-KW"/>
</dbReference>
<evidence type="ECO:0000256" key="1">
    <source>
        <dbReference type="ARBA" id="ARBA00022723"/>
    </source>
</evidence>
<dbReference type="PRINTS" id="PR00942">
    <property type="entry name" value="CUATPASEI"/>
</dbReference>
<dbReference type="SUPFAM" id="SSF55008">
    <property type="entry name" value="HMA, heavy metal-associated domain"/>
    <property type="match status" value="1"/>
</dbReference>
<dbReference type="InterPro" id="IPR017969">
    <property type="entry name" value="Heavy-metal-associated_CS"/>
</dbReference>
<dbReference type="PROSITE" id="PS50846">
    <property type="entry name" value="HMA_2"/>
    <property type="match status" value="1"/>
</dbReference>
<dbReference type="FunFam" id="3.30.70.100:FF:000001">
    <property type="entry name" value="ATPase copper transporting beta"/>
    <property type="match status" value="1"/>
</dbReference>
<gene>
    <name evidence="3" type="ORF">J3A84_10565</name>
</gene>
<evidence type="ECO:0000259" key="2">
    <source>
        <dbReference type="PROSITE" id="PS50846"/>
    </source>
</evidence>
<sequence length="72" mass="8243">MKKLVMQLEQLTCPTCVKKIETVLEKTEGVETSTVLFNSSKVKISYNEEEVTPKELSRKIMDLGYDVLSMKE</sequence>
<feature type="domain" description="HMA" evidence="2">
    <location>
        <begin position="2"/>
        <end position="68"/>
    </location>
</feature>
<dbReference type="InterPro" id="IPR006121">
    <property type="entry name" value="HMA_dom"/>
</dbReference>
<dbReference type="Pfam" id="PF00403">
    <property type="entry name" value="HMA"/>
    <property type="match status" value="1"/>
</dbReference>